<sequence>MTGISALALEQCVRGKERLVSPVSSASHCQYSCVASPCGQVRVLLPQIYDLERLLSGGRARGLRLRQTFLWLDFSVERGVLPGQLGHIGLCRDLAPTMSHWLHDFLGILWLTRLLKLPPTSSYGFSIRFSGRLLELWLRVIMGTALWCGGALCGAAVEAAGHPGTMRWPDWELAELGVKVKLDKRGRVGKRPPPLLVVSFGLGDSDTLGSVLWLEFSEADTTRCCGEGIGAMGTSVTYENKPFALPDADLPPISAAVVVVILGLEDHGAAGDPAHCHASGGHHRGCSRLLVPHRTPPRPRQHGSPHSPVQQAVLGAC</sequence>
<dbReference type="Proteomes" id="UP000314294">
    <property type="component" value="Unassembled WGS sequence"/>
</dbReference>
<feature type="region of interest" description="Disordered" evidence="1">
    <location>
        <begin position="289"/>
        <end position="309"/>
    </location>
</feature>
<protein>
    <submittedName>
        <fullName evidence="2">Uncharacterized protein</fullName>
    </submittedName>
</protein>
<organism evidence="2 3">
    <name type="scientific">Liparis tanakae</name>
    <name type="common">Tanaka's snailfish</name>
    <dbReference type="NCBI Taxonomy" id="230148"/>
    <lineage>
        <taxon>Eukaryota</taxon>
        <taxon>Metazoa</taxon>
        <taxon>Chordata</taxon>
        <taxon>Craniata</taxon>
        <taxon>Vertebrata</taxon>
        <taxon>Euteleostomi</taxon>
        <taxon>Actinopterygii</taxon>
        <taxon>Neopterygii</taxon>
        <taxon>Teleostei</taxon>
        <taxon>Neoteleostei</taxon>
        <taxon>Acanthomorphata</taxon>
        <taxon>Eupercaria</taxon>
        <taxon>Perciformes</taxon>
        <taxon>Cottioidei</taxon>
        <taxon>Cottales</taxon>
        <taxon>Liparidae</taxon>
        <taxon>Liparis</taxon>
    </lineage>
</organism>
<name>A0A4Z2IW70_9TELE</name>
<gene>
    <name evidence="2" type="ORF">EYF80_007597</name>
</gene>
<keyword evidence="3" id="KW-1185">Reference proteome</keyword>
<comment type="caution">
    <text evidence="2">The sequence shown here is derived from an EMBL/GenBank/DDBJ whole genome shotgun (WGS) entry which is preliminary data.</text>
</comment>
<evidence type="ECO:0000313" key="3">
    <source>
        <dbReference type="Proteomes" id="UP000314294"/>
    </source>
</evidence>
<dbReference type="AlphaFoldDB" id="A0A4Z2IW70"/>
<dbReference type="EMBL" id="SRLO01000041">
    <property type="protein sequence ID" value="TNN82229.1"/>
    <property type="molecule type" value="Genomic_DNA"/>
</dbReference>
<reference evidence="2 3" key="1">
    <citation type="submission" date="2019-03" db="EMBL/GenBank/DDBJ databases">
        <title>First draft genome of Liparis tanakae, snailfish: a comprehensive survey of snailfish specific genes.</title>
        <authorList>
            <person name="Kim W."/>
            <person name="Song I."/>
            <person name="Jeong J.-H."/>
            <person name="Kim D."/>
            <person name="Kim S."/>
            <person name="Ryu S."/>
            <person name="Song J.Y."/>
            <person name="Lee S.K."/>
        </authorList>
    </citation>
    <scope>NUCLEOTIDE SEQUENCE [LARGE SCALE GENOMIC DNA]</scope>
    <source>
        <tissue evidence="2">Muscle</tissue>
    </source>
</reference>
<evidence type="ECO:0000256" key="1">
    <source>
        <dbReference type="SAM" id="MobiDB-lite"/>
    </source>
</evidence>
<accession>A0A4Z2IW70</accession>
<proteinExistence type="predicted"/>
<evidence type="ECO:0000313" key="2">
    <source>
        <dbReference type="EMBL" id="TNN82229.1"/>
    </source>
</evidence>